<comment type="caution">
    <text evidence="2">The sequence shown here is derived from an EMBL/GenBank/DDBJ whole genome shotgun (WGS) entry which is preliminary data.</text>
</comment>
<dbReference type="InterPro" id="IPR029068">
    <property type="entry name" value="Glyas_Bleomycin-R_OHBP_Dase"/>
</dbReference>
<dbReference type="Proteomes" id="UP000221369">
    <property type="component" value="Unassembled WGS sequence"/>
</dbReference>
<sequence>MIGKLHSTVIDCPDPAALAPFYEELLGMSRVTTEDDWITIGYAEGIPAVAFQKVDDYRAPEWPGQDVPQQFHLDVTVDDLDEGERQVLDRGATDAGVKEEGFRVYLDPAGHPFCLVV</sequence>
<evidence type="ECO:0000313" key="3">
    <source>
        <dbReference type="Proteomes" id="UP000221369"/>
    </source>
</evidence>
<dbReference type="PROSITE" id="PS51819">
    <property type="entry name" value="VOC"/>
    <property type="match status" value="1"/>
</dbReference>
<dbReference type="Pfam" id="PF18029">
    <property type="entry name" value="Glyoxalase_6"/>
    <property type="match status" value="1"/>
</dbReference>
<dbReference type="AlphaFoldDB" id="A0A2A9DUE9"/>
<reference evidence="2 3" key="1">
    <citation type="submission" date="2017-10" db="EMBL/GenBank/DDBJ databases">
        <title>Sequencing the genomes of 1000 actinobacteria strains.</title>
        <authorList>
            <person name="Klenk H.-P."/>
        </authorList>
    </citation>
    <scope>NUCLEOTIDE SEQUENCE [LARGE SCALE GENOMIC DNA]</scope>
    <source>
        <strain evidence="2 3">DSM 21798</strain>
    </source>
</reference>
<dbReference type="CDD" id="cd06587">
    <property type="entry name" value="VOC"/>
    <property type="match status" value="1"/>
</dbReference>
<name>A0A2A9DUE9_9MICO</name>
<dbReference type="Gene3D" id="3.10.180.10">
    <property type="entry name" value="2,3-Dihydroxybiphenyl 1,2-Dioxygenase, domain 1"/>
    <property type="match status" value="1"/>
</dbReference>
<evidence type="ECO:0000313" key="2">
    <source>
        <dbReference type="EMBL" id="PFG29519.1"/>
    </source>
</evidence>
<accession>A0A2A9DUE9</accession>
<dbReference type="SUPFAM" id="SSF54593">
    <property type="entry name" value="Glyoxalase/Bleomycin resistance protein/Dihydroxybiphenyl dioxygenase"/>
    <property type="match status" value="1"/>
</dbReference>
<dbReference type="PANTHER" id="PTHR35908:SF1">
    <property type="entry name" value="CONSERVED PROTEIN"/>
    <property type="match status" value="1"/>
</dbReference>
<dbReference type="RefSeq" id="WP_098406083.1">
    <property type="nucleotide sequence ID" value="NZ_PDJE01000001.1"/>
</dbReference>
<proteinExistence type="predicted"/>
<evidence type="ECO:0000259" key="1">
    <source>
        <dbReference type="PROSITE" id="PS51819"/>
    </source>
</evidence>
<dbReference type="InterPro" id="IPR041581">
    <property type="entry name" value="Glyoxalase_6"/>
</dbReference>
<dbReference type="EMBL" id="PDJE01000001">
    <property type="protein sequence ID" value="PFG29519.1"/>
    <property type="molecule type" value="Genomic_DNA"/>
</dbReference>
<dbReference type="InterPro" id="IPR037523">
    <property type="entry name" value="VOC_core"/>
</dbReference>
<feature type="domain" description="VOC" evidence="1">
    <location>
        <begin position="4"/>
        <end position="117"/>
    </location>
</feature>
<protein>
    <recommendedName>
        <fullName evidence="1">VOC domain-containing protein</fullName>
    </recommendedName>
</protein>
<keyword evidence="3" id="KW-1185">Reference proteome</keyword>
<organism evidence="2 3">
    <name type="scientific">Paramicrobacterium agarici</name>
    <dbReference type="NCBI Taxonomy" id="630514"/>
    <lineage>
        <taxon>Bacteria</taxon>
        <taxon>Bacillati</taxon>
        <taxon>Actinomycetota</taxon>
        <taxon>Actinomycetes</taxon>
        <taxon>Micrococcales</taxon>
        <taxon>Microbacteriaceae</taxon>
        <taxon>Paramicrobacterium</taxon>
    </lineage>
</organism>
<dbReference type="PANTHER" id="PTHR35908">
    <property type="entry name" value="HYPOTHETICAL FUSION PROTEIN"/>
    <property type="match status" value="1"/>
</dbReference>
<gene>
    <name evidence="2" type="ORF">ATJ78_0426</name>
</gene>